<keyword evidence="16" id="KW-1185">Reference proteome</keyword>
<name>A0ABS5PS85_9FIRM</name>
<gene>
    <name evidence="15" type="primary">mutY</name>
    <name evidence="15" type="ORF">KHM83_15190</name>
</gene>
<protein>
    <recommendedName>
        <fullName evidence="4 13">Adenine DNA glycosylase</fullName>
        <ecNumber evidence="3 13">3.2.2.31</ecNumber>
    </recommendedName>
</protein>
<evidence type="ECO:0000256" key="6">
    <source>
        <dbReference type="ARBA" id="ARBA00022723"/>
    </source>
</evidence>
<dbReference type="Proteomes" id="UP000746471">
    <property type="component" value="Unassembled WGS sequence"/>
</dbReference>
<dbReference type="PROSITE" id="PS00764">
    <property type="entry name" value="ENDONUCLEASE_III_1"/>
    <property type="match status" value="1"/>
</dbReference>
<dbReference type="InterPro" id="IPR044298">
    <property type="entry name" value="MIG/MutY"/>
</dbReference>
<dbReference type="SUPFAM" id="SSF55811">
    <property type="entry name" value="Nudix"/>
    <property type="match status" value="1"/>
</dbReference>
<accession>A0ABS5PS85</accession>
<dbReference type="PANTHER" id="PTHR42944:SF1">
    <property type="entry name" value="ADENINE DNA GLYCOSYLASE"/>
    <property type="match status" value="1"/>
</dbReference>
<dbReference type="Gene3D" id="1.10.340.30">
    <property type="entry name" value="Hypothetical protein, domain 2"/>
    <property type="match status" value="1"/>
</dbReference>
<comment type="similarity">
    <text evidence="2 13">Belongs to the Nth/MutY family.</text>
</comment>
<evidence type="ECO:0000256" key="7">
    <source>
        <dbReference type="ARBA" id="ARBA00022763"/>
    </source>
</evidence>
<dbReference type="InterPro" id="IPR005760">
    <property type="entry name" value="A/G_AdeGlyc_MutY"/>
</dbReference>
<dbReference type="EMBL" id="JAHBCL010000030">
    <property type="protein sequence ID" value="MBS7528029.1"/>
    <property type="molecule type" value="Genomic_DNA"/>
</dbReference>
<comment type="caution">
    <text evidence="15">The sequence shown here is derived from an EMBL/GenBank/DDBJ whole genome shotgun (WGS) entry which is preliminary data.</text>
</comment>
<dbReference type="RefSeq" id="WP_213237891.1">
    <property type="nucleotide sequence ID" value="NZ_JAHBCL010000030.1"/>
</dbReference>
<dbReference type="CDD" id="cd03431">
    <property type="entry name" value="NUDIX_DNA_Glycosylase_C-MutY"/>
    <property type="match status" value="1"/>
</dbReference>
<evidence type="ECO:0000256" key="8">
    <source>
        <dbReference type="ARBA" id="ARBA00022801"/>
    </source>
</evidence>
<dbReference type="CDD" id="cd00056">
    <property type="entry name" value="ENDO3c"/>
    <property type="match status" value="1"/>
</dbReference>
<dbReference type="Gene3D" id="1.10.1670.10">
    <property type="entry name" value="Helix-hairpin-Helix base-excision DNA repair enzymes (C-terminal)"/>
    <property type="match status" value="1"/>
</dbReference>
<keyword evidence="12 13" id="KW-0326">Glycosidase</keyword>
<keyword evidence="11" id="KW-0234">DNA repair</keyword>
<proteinExistence type="inferred from homology"/>
<dbReference type="NCBIfam" id="TIGR01084">
    <property type="entry name" value="mutY"/>
    <property type="match status" value="1"/>
</dbReference>
<dbReference type="InterPro" id="IPR000445">
    <property type="entry name" value="HhH_motif"/>
</dbReference>
<dbReference type="InterPro" id="IPR004035">
    <property type="entry name" value="Endouclease-III_FeS-bd_BS"/>
</dbReference>
<evidence type="ECO:0000256" key="11">
    <source>
        <dbReference type="ARBA" id="ARBA00023204"/>
    </source>
</evidence>
<dbReference type="SMART" id="SM00525">
    <property type="entry name" value="FES"/>
    <property type="match status" value="1"/>
</dbReference>
<dbReference type="InterPro" id="IPR029119">
    <property type="entry name" value="MutY_C"/>
</dbReference>
<evidence type="ECO:0000256" key="10">
    <source>
        <dbReference type="ARBA" id="ARBA00023014"/>
    </source>
</evidence>
<dbReference type="PROSITE" id="PS01155">
    <property type="entry name" value="ENDONUCLEASE_III_2"/>
    <property type="match status" value="1"/>
</dbReference>
<dbReference type="InterPro" id="IPR015797">
    <property type="entry name" value="NUDIX_hydrolase-like_dom_sf"/>
</dbReference>
<evidence type="ECO:0000313" key="16">
    <source>
        <dbReference type="Proteomes" id="UP000746471"/>
    </source>
</evidence>
<dbReference type="EC" id="3.2.2.31" evidence="3 13"/>
<keyword evidence="8" id="KW-0378">Hydrolase</keyword>
<dbReference type="Gene3D" id="3.90.79.10">
    <property type="entry name" value="Nucleoside Triphosphate Pyrophosphohydrolase"/>
    <property type="match status" value="1"/>
</dbReference>
<evidence type="ECO:0000256" key="4">
    <source>
        <dbReference type="ARBA" id="ARBA00022023"/>
    </source>
</evidence>
<evidence type="ECO:0000256" key="1">
    <source>
        <dbReference type="ARBA" id="ARBA00000843"/>
    </source>
</evidence>
<sequence length="346" mass="39622">MWVETLCQWYRENQRDLPWRHDRAPYHIWLSEIMLQQTQVATTIDYYQKFIEAFPTIQSLAEATEDDVLRLWQGLGYYTRARNLKRCADVVWQQHGGVFPDQYHDLLKLPGIGPYTAGAIASIAFDRRVPAVDGNVLRVYARLYALSDDIADPKTAKRFREKLTPLVPEESGVFNQALMELGAMVCTPQNPKCNQCPVSGCCKAYTDGMETAFPVKTKKIKQKHLTIGMGIIWHEDKLLCFKQVEGRLLHGLWSLPFVPDLVEENALRTQLAEDFQLVLSEGRSTGRVRHVFTHLIWDVHIFCFEAKDANLIDFPEVRWCSTDELEALALSTVIKKVLAKGINLLL</sequence>
<comment type="catalytic activity">
    <reaction evidence="1 13">
        <text>Hydrolyzes free adenine bases from 7,8-dihydro-8-oxoguanine:adenine mismatched double-stranded DNA, leaving an apurinic site.</text>
        <dbReference type="EC" id="3.2.2.31"/>
    </reaction>
</comment>
<evidence type="ECO:0000313" key="15">
    <source>
        <dbReference type="EMBL" id="MBS7528029.1"/>
    </source>
</evidence>
<evidence type="ECO:0000256" key="12">
    <source>
        <dbReference type="ARBA" id="ARBA00023295"/>
    </source>
</evidence>
<dbReference type="InterPro" id="IPR003651">
    <property type="entry name" value="Endonuclease3_FeS-loop_motif"/>
</dbReference>
<evidence type="ECO:0000256" key="5">
    <source>
        <dbReference type="ARBA" id="ARBA00022485"/>
    </source>
</evidence>
<dbReference type="Pfam" id="PF00730">
    <property type="entry name" value="HhH-GPD"/>
    <property type="match status" value="1"/>
</dbReference>
<dbReference type="Pfam" id="PF00633">
    <property type="entry name" value="HHH"/>
    <property type="match status" value="1"/>
</dbReference>
<keyword evidence="7 13" id="KW-0227">DNA damage</keyword>
<evidence type="ECO:0000256" key="13">
    <source>
        <dbReference type="RuleBase" id="RU365096"/>
    </source>
</evidence>
<comment type="cofactor">
    <cofactor evidence="13">
        <name>[4Fe-4S] cluster</name>
        <dbReference type="ChEBI" id="CHEBI:49883"/>
    </cofactor>
    <text evidence="13">Binds 1 [4Fe-4S] cluster.</text>
</comment>
<evidence type="ECO:0000256" key="9">
    <source>
        <dbReference type="ARBA" id="ARBA00023004"/>
    </source>
</evidence>
<keyword evidence="6" id="KW-0479">Metal-binding</keyword>
<evidence type="ECO:0000259" key="14">
    <source>
        <dbReference type="SMART" id="SM00478"/>
    </source>
</evidence>
<organism evidence="15 16">
    <name type="scientific">Fusibacter paucivorans</name>
    <dbReference type="NCBI Taxonomy" id="76009"/>
    <lineage>
        <taxon>Bacteria</taxon>
        <taxon>Bacillati</taxon>
        <taxon>Bacillota</taxon>
        <taxon>Clostridia</taxon>
        <taxon>Eubacteriales</taxon>
        <taxon>Eubacteriales Family XII. Incertae Sedis</taxon>
        <taxon>Fusibacter</taxon>
    </lineage>
</organism>
<evidence type="ECO:0000256" key="3">
    <source>
        <dbReference type="ARBA" id="ARBA00012045"/>
    </source>
</evidence>
<dbReference type="SUPFAM" id="SSF48150">
    <property type="entry name" value="DNA-glycosylase"/>
    <property type="match status" value="1"/>
</dbReference>
<keyword evidence="10" id="KW-0411">Iron-sulfur</keyword>
<evidence type="ECO:0000256" key="2">
    <source>
        <dbReference type="ARBA" id="ARBA00008343"/>
    </source>
</evidence>
<dbReference type="InterPro" id="IPR003265">
    <property type="entry name" value="HhH-GPD_domain"/>
</dbReference>
<dbReference type="PANTHER" id="PTHR42944">
    <property type="entry name" value="ADENINE DNA GLYCOSYLASE"/>
    <property type="match status" value="1"/>
</dbReference>
<feature type="domain" description="HhH-GPD" evidence="14">
    <location>
        <begin position="34"/>
        <end position="184"/>
    </location>
</feature>
<dbReference type="InterPro" id="IPR004036">
    <property type="entry name" value="Endonuclease-III-like_CS2"/>
</dbReference>
<dbReference type="SMART" id="SM00478">
    <property type="entry name" value="ENDO3c"/>
    <property type="match status" value="1"/>
</dbReference>
<comment type="function">
    <text evidence="13">Adenine glycosylase active on G-A mispairs.</text>
</comment>
<dbReference type="InterPro" id="IPR023170">
    <property type="entry name" value="HhH_base_excis_C"/>
</dbReference>
<keyword evidence="9 13" id="KW-0408">Iron</keyword>
<reference evidence="15 16" key="1">
    <citation type="submission" date="2021-05" db="EMBL/GenBank/DDBJ databases">
        <title>Fusibacter ferrireducens sp. nov., an anaerobic, sulfur- and Fe-reducing bacterium isolated from the mangrove sediment.</title>
        <authorList>
            <person name="Qiu D."/>
        </authorList>
    </citation>
    <scope>NUCLEOTIDE SEQUENCE [LARGE SCALE GENOMIC DNA]</scope>
    <source>
        <strain evidence="15 16">DSM 12116</strain>
    </source>
</reference>
<dbReference type="InterPro" id="IPR011257">
    <property type="entry name" value="DNA_glycosylase"/>
</dbReference>
<dbReference type="Pfam" id="PF14815">
    <property type="entry name" value="NUDIX_4"/>
    <property type="match status" value="1"/>
</dbReference>
<keyword evidence="5" id="KW-0004">4Fe-4S</keyword>